<evidence type="ECO:0000313" key="4">
    <source>
        <dbReference type="EMBL" id="AMY13010.1"/>
    </source>
</evidence>
<feature type="domain" description="PpiC" evidence="3">
    <location>
        <begin position="184"/>
        <end position="291"/>
    </location>
</feature>
<sequence length="374" mass="40935">MKRMTLRIFGVLGLALGLSVAGLRADVIEQVLVKVNGEILTKTDVEQLQVSALRASNPNVTAADLQNDVALRKMLDEVTPRVIVNAIDELLLVQRGRELGLKMTDEQFNGILANIRKENKLDTEEKFQAALKQEGLTIPGLRKAFEKQMLINRVQQQDVFARISISEEESRAYFDAHKEEFLTNESVTLRELFVRAATTAPAEGPAAAQAAMTAAREKIEQIRQRVLKEDFAAVAGEVSDAASKANGGLIGPLGVEELNPDIQKLLSTLKVGQVSEPLDAGNGYRLLKLDARVPRKQATFEEARDQIADKVFNQRRAGEVLKYLERLRAQAIIEWKSPSLKAAFDVGVVEAGKALVEEAAKARPAAPPKAGSNP</sequence>
<dbReference type="PANTHER" id="PTHR47637:SF1">
    <property type="entry name" value="CHAPERONE SURA"/>
    <property type="match status" value="1"/>
</dbReference>
<dbReference type="AlphaFoldDB" id="A0A143PYA2"/>
<dbReference type="STRING" id="1855912.LuPra_06296"/>
<evidence type="ECO:0000256" key="1">
    <source>
        <dbReference type="ARBA" id="ARBA00022729"/>
    </source>
</evidence>
<dbReference type="InterPro" id="IPR000297">
    <property type="entry name" value="PPIase_PpiC"/>
</dbReference>
<dbReference type="EMBL" id="CP015136">
    <property type="protein sequence ID" value="AMY13010.1"/>
    <property type="molecule type" value="Genomic_DNA"/>
</dbReference>
<dbReference type="PROSITE" id="PS50198">
    <property type="entry name" value="PPIC_PPIASE_2"/>
    <property type="match status" value="1"/>
</dbReference>
<dbReference type="OrthoDB" id="14196at2"/>
<organism evidence="4 5">
    <name type="scientific">Luteitalea pratensis</name>
    <dbReference type="NCBI Taxonomy" id="1855912"/>
    <lineage>
        <taxon>Bacteria</taxon>
        <taxon>Pseudomonadati</taxon>
        <taxon>Acidobacteriota</taxon>
        <taxon>Vicinamibacteria</taxon>
        <taxon>Vicinamibacterales</taxon>
        <taxon>Vicinamibacteraceae</taxon>
        <taxon>Luteitalea</taxon>
    </lineage>
</organism>
<dbReference type="SUPFAM" id="SSF54534">
    <property type="entry name" value="FKBP-like"/>
    <property type="match status" value="1"/>
</dbReference>
<dbReference type="PROSITE" id="PS01096">
    <property type="entry name" value="PPIC_PPIASE_1"/>
    <property type="match status" value="1"/>
</dbReference>
<reference evidence="5" key="2">
    <citation type="submission" date="2016-04" db="EMBL/GenBank/DDBJ databases">
        <title>First Complete Genome Sequence of a Subdivision 6 Acidobacterium.</title>
        <authorList>
            <person name="Huang S."/>
            <person name="Vieira S."/>
            <person name="Bunk B."/>
            <person name="Riedel T."/>
            <person name="Sproeer C."/>
            <person name="Overmann J."/>
        </authorList>
    </citation>
    <scope>NUCLEOTIDE SEQUENCE [LARGE SCALE GENOMIC DNA]</scope>
    <source>
        <strain evidence="5">DSM 100886 HEG_-6_39</strain>
    </source>
</reference>
<keyword evidence="1" id="KW-0732">Signal</keyword>
<keyword evidence="2" id="KW-0697">Rotamase</keyword>
<name>A0A143PYA2_LUTPR</name>
<proteinExistence type="predicted"/>
<protein>
    <submittedName>
        <fullName evidence="4">Peptidyl-prolyl cis-trans isomerase SurA</fullName>
        <ecNumber evidence="4">5.2.1.8</ecNumber>
    </submittedName>
</protein>
<dbReference type="InterPro" id="IPR023058">
    <property type="entry name" value="PPIase_PpiC_CS"/>
</dbReference>
<dbReference type="PANTHER" id="PTHR47637">
    <property type="entry name" value="CHAPERONE SURA"/>
    <property type="match status" value="1"/>
</dbReference>
<dbReference type="Pfam" id="PF13145">
    <property type="entry name" value="Rotamase_2"/>
    <property type="match status" value="1"/>
</dbReference>
<evidence type="ECO:0000259" key="3">
    <source>
        <dbReference type="PROSITE" id="PS50198"/>
    </source>
</evidence>
<keyword evidence="5" id="KW-1185">Reference proteome</keyword>
<evidence type="ECO:0000313" key="5">
    <source>
        <dbReference type="Proteomes" id="UP000076079"/>
    </source>
</evidence>
<evidence type="ECO:0000256" key="2">
    <source>
        <dbReference type="PROSITE-ProRule" id="PRU00278"/>
    </source>
</evidence>
<dbReference type="KEGG" id="abac:LuPra_06296"/>
<dbReference type="InterPro" id="IPR050280">
    <property type="entry name" value="OMP_Chaperone_SurA"/>
</dbReference>
<reference evidence="4 5" key="1">
    <citation type="journal article" date="2016" name="Genome Announc.">
        <title>First Complete Genome Sequence of a Subdivision 6 Acidobacterium Strain.</title>
        <authorList>
            <person name="Huang S."/>
            <person name="Vieira S."/>
            <person name="Bunk B."/>
            <person name="Riedel T."/>
            <person name="Sproer C."/>
            <person name="Overmann J."/>
        </authorList>
    </citation>
    <scope>NUCLEOTIDE SEQUENCE [LARGE SCALE GENOMIC DNA]</scope>
    <source>
        <strain evidence="5">DSM 100886 HEG_-6_39</strain>
    </source>
</reference>
<dbReference type="Gene3D" id="1.10.4030.10">
    <property type="entry name" value="Porin chaperone SurA, peptide-binding domain"/>
    <property type="match status" value="1"/>
</dbReference>
<dbReference type="Pfam" id="PF13624">
    <property type="entry name" value="SurA_N_3"/>
    <property type="match status" value="1"/>
</dbReference>
<keyword evidence="2 4" id="KW-0413">Isomerase</keyword>
<dbReference type="SUPFAM" id="SSF109998">
    <property type="entry name" value="Triger factor/SurA peptide-binding domain-like"/>
    <property type="match status" value="1"/>
</dbReference>
<dbReference type="InterPro" id="IPR027304">
    <property type="entry name" value="Trigger_fact/SurA_dom_sf"/>
</dbReference>
<dbReference type="Gene3D" id="3.10.50.40">
    <property type="match status" value="1"/>
</dbReference>
<dbReference type="Proteomes" id="UP000076079">
    <property type="component" value="Chromosome"/>
</dbReference>
<dbReference type="GO" id="GO:0003755">
    <property type="term" value="F:peptidyl-prolyl cis-trans isomerase activity"/>
    <property type="evidence" value="ECO:0007669"/>
    <property type="project" value="UniProtKB-KW"/>
</dbReference>
<gene>
    <name evidence="4" type="primary">surA</name>
    <name evidence="4" type="ORF">LuPra_06296</name>
</gene>
<dbReference type="EC" id="5.2.1.8" evidence="4"/>
<dbReference type="InterPro" id="IPR046357">
    <property type="entry name" value="PPIase_dom_sf"/>
</dbReference>
<accession>A0A143PYA2</accession>